<dbReference type="GO" id="GO:0005634">
    <property type="term" value="C:nucleus"/>
    <property type="evidence" value="ECO:0007669"/>
    <property type="project" value="UniProtKB-SubCell"/>
</dbReference>
<comment type="similarity">
    <text evidence="11">Belongs to the tetrahydrofolate dehydrogenase/cyclohydrolase family.</text>
</comment>
<dbReference type="AlphaFoldDB" id="A0A2T6ZI09"/>
<evidence type="ECO:0000256" key="11">
    <source>
        <dbReference type="ARBA" id="ARBA00061364"/>
    </source>
</evidence>
<dbReference type="OrthoDB" id="41403at2759"/>
<comment type="function">
    <text evidence="10">Catalyzes oxidation of cytoplasmic one-carbon units for purine biosynthesis.</text>
</comment>
<dbReference type="InterPro" id="IPR000672">
    <property type="entry name" value="THF_DH/CycHdrlase"/>
</dbReference>
<dbReference type="GO" id="GO:0004488">
    <property type="term" value="F:methylenetetrahydrofolate dehydrogenase (NADP+) activity"/>
    <property type="evidence" value="ECO:0007669"/>
    <property type="project" value="InterPro"/>
</dbReference>
<dbReference type="EMBL" id="NESQ01000253">
    <property type="protein sequence ID" value="PUU75054.1"/>
    <property type="molecule type" value="Genomic_DNA"/>
</dbReference>
<dbReference type="PANTHER" id="PTHR48099">
    <property type="entry name" value="C-1-TETRAHYDROFOLATE SYNTHASE, CYTOPLASMIC-RELATED"/>
    <property type="match status" value="1"/>
</dbReference>
<keyword evidence="7" id="KW-0560">Oxidoreductase</keyword>
<comment type="subunit">
    <text evidence="3">Homodimer.</text>
</comment>
<evidence type="ECO:0000256" key="1">
    <source>
        <dbReference type="ARBA" id="ARBA00004123"/>
    </source>
</evidence>
<keyword evidence="5" id="KW-0554">One-carbon metabolism</keyword>
<dbReference type="InterPro" id="IPR046346">
    <property type="entry name" value="Aminoacid_DH-like_N_sf"/>
</dbReference>
<evidence type="ECO:0000256" key="3">
    <source>
        <dbReference type="ARBA" id="ARBA00011738"/>
    </source>
</evidence>
<dbReference type="Pfam" id="PF02882">
    <property type="entry name" value="THF_DHG_CYH_C"/>
    <property type="match status" value="1"/>
</dbReference>
<dbReference type="PANTHER" id="PTHR48099:SF3">
    <property type="entry name" value="METHYLENETETRAHYDROFOLATE DEHYDROGENASE [NAD(+)]"/>
    <property type="match status" value="1"/>
</dbReference>
<dbReference type="Gene3D" id="3.40.50.10860">
    <property type="entry name" value="Leucine Dehydrogenase, chain A, domain 1"/>
    <property type="match status" value="1"/>
</dbReference>
<evidence type="ECO:0000256" key="8">
    <source>
        <dbReference type="ARBA" id="ARBA00023027"/>
    </source>
</evidence>
<protein>
    <recommendedName>
        <fullName evidence="13">Methylenetetrahydrofolate dehydrogenase [NAD(+)]</fullName>
        <ecNumber evidence="12">1.5.1.15</ecNumber>
    </recommendedName>
</protein>
<evidence type="ECO:0000256" key="13">
    <source>
        <dbReference type="ARBA" id="ARBA00074830"/>
    </source>
</evidence>
<organism evidence="16 17">
    <name type="scientific">Tuber borchii</name>
    <name type="common">White truffle</name>
    <dbReference type="NCBI Taxonomy" id="42251"/>
    <lineage>
        <taxon>Eukaryota</taxon>
        <taxon>Fungi</taxon>
        <taxon>Dikarya</taxon>
        <taxon>Ascomycota</taxon>
        <taxon>Pezizomycotina</taxon>
        <taxon>Pezizomycetes</taxon>
        <taxon>Pezizales</taxon>
        <taxon>Tuberaceae</taxon>
        <taxon>Tuber</taxon>
    </lineage>
</organism>
<keyword evidence="9" id="KW-0539">Nucleus</keyword>
<feature type="domain" description="Tetrahydrofolate dehydrogenase/cyclohydrolase NAD(P)-binding" evidence="15">
    <location>
        <begin position="151"/>
        <end position="311"/>
    </location>
</feature>
<dbReference type="FunFam" id="3.40.50.720:FF:000255">
    <property type="entry name" value="Methylenetetrahydrofolate dehydrogenase"/>
    <property type="match status" value="1"/>
</dbReference>
<evidence type="ECO:0000256" key="4">
    <source>
        <dbReference type="ARBA" id="ARBA00022490"/>
    </source>
</evidence>
<evidence type="ECO:0000256" key="6">
    <source>
        <dbReference type="ARBA" id="ARBA00022755"/>
    </source>
</evidence>
<dbReference type="InterPro" id="IPR035812">
    <property type="entry name" value="m-THF_DH_NAD-bd"/>
</dbReference>
<dbReference type="SUPFAM" id="SSF53223">
    <property type="entry name" value="Aminoacid dehydrogenase-like, N-terminal domain"/>
    <property type="match status" value="1"/>
</dbReference>
<dbReference type="FunFam" id="3.40.50.10860:FF:000012">
    <property type="entry name" value="Methylenetetrahydrofolate dehydrogenase [NAD(+)]"/>
    <property type="match status" value="1"/>
</dbReference>
<dbReference type="InterPro" id="IPR020631">
    <property type="entry name" value="THF_DH/CycHdrlase_NAD-bd_dom"/>
</dbReference>
<dbReference type="GO" id="GO:0004487">
    <property type="term" value="F:methylenetetrahydrofolate dehydrogenase (NAD+) activity"/>
    <property type="evidence" value="ECO:0007669"/>
    <property type="project" value="UniProtKB-EC"/>
</dbReference>
<keyword evidence="4" id="KW-0963">Cytoplasm</keyword>
<keyword evidence="6" id="KW-0658">Purine biosynthesis</keyword>
<evidence type="ECO:0000256" key="9">
    <source>
        <dbReference type="ARBA" id="ARBA00023242"/>
    </source>
</evidence>
<feature type="domain" description="Tetrahydrofolate dehydrogenase/cyclohydrolase catalytic" evidence="14">
    <location>
        <begin position="19"/>
        <end position="123"/>
    </location>
</feature>
<dbReference type="Proteomes" id="UP000244722">
    <property type="component" value="Unassembled WGS sequence"/>
</dbReference>
<dbReference type="GO" id="GO:0009113">
    <property type="term" value="P:purine nucleobase biosynthetic process"/>
    <property type="evidence" value="ECO:0007669"/>
    <property type="project" value="TreeGrafter"/>
</dbReference>
<dbReference type="CDD" id="cd01079">
    <property type="entry name" value="NAD_bind_m-THF_DH"/>
    <property type="match status" value="1"/>
</dbReference>
<dbReference type="GO" id="GO:0006730">
    <property type="term" value="P:one-carbon metabolic process"/>
    <property type="evidence" value="ECO:0007669"/>
    <property type="project" value="UniProtKB-KW"/>
</dbReference>
<accession>A0A2T6ZI09</accession>
<evidence type="ECO:0000256" key="7">
    <source>
        <dbReference type="ARBA" id="ARBA00023002"/>
    </source>
</evidence>
<dbReference type="PRINTS" id="PR00085">
    <property type="entry name" value="THFDHDRGNASE"/>
</dbReference>
<dbReference type="Gene3D" id="3.40.50.720">
    <property type="entry name" value="NAD(P)-binding Rossmann-like Domain"/>
    <property type="match status" value="1"/>
</dbReference>
<sequence length="324" mass="35759">MTTVAGDPTLPACKVVYASTVAEGILEEVKVSMERLGRAPLLVGFLANADPAARMYASWTGKTCLQNGVRFELREVDRDDLEEKIIAANMDDAVGGIIVYYPVFGSSQDAYLQQITSKEKDVEGLSHAYLFNMYQNIRFLDPEKLQKSILPCTPLAIVKILEHISVYNSILPYGNRLFGKTVTVVNRSEIVGRPLAALLANDGANVYSVDINNVQYFTRGAGIRKRQHQVHGTELKLEDVVPKSDVVITGVPSKEYKFPVGLLKDGAICVNFSSEKNFGPEVKEKASIYVPAIGKVTIVILLRNLVRVVENRERRKAAADKESL</sequence>
<dbReference type="STRING" id="42251.A0A2T6ZI09"/>
<dbReference type="SUPFAM" id="SSF51735">
    <property type="entry name" value="NAD(P)-binding Rossmann-fold domains"/>
    <property type="match status" value="1"/>
</dbReference>
<dbReference type="GO" id="GO:0005829">
    <property type="term" value="C:cytosol"/>
    <property type="evidence" value="ECO:0007669"/>
    <property type="project" value="TreeGrafter"/>
</dbReference>
<reference evidence="16 17" key="1">
    <citation type="submission" date="2017-04" db="EMBL/GenBank/DDBJ databases">
        <title>Draft genome sequence of Tuber borchii Vittad., a whitish edible truffle.</title>
        <authorList>
            <consortium name="DOE Joint Genome Institute"/>
            <person name="Murat C."/>
            <person name="Kuo A."/>
            <person name="Barry K.W."/>
            <person name="Clum A."/>
            <person name="Dockter R.B."/>
            <person name="Fauchery L."/>
            <person name="Iotti M."/>
            <person name="Kohler A."/>
            <person name="Labutti K."/>
            <person name="Lindquist E.A."/>
            <person name="Lipzen A."/>
            <person name="Ohm R.A."/>
            <person name="Wang M."/>
            <person name="Grigoriev I.V."/>
            <person name="Zambonelli A."/>
            <person name="Martin F.M."/>
        </authorList>
    </citation>
    <scope>NUCLEOTIDE SEQUENCE [LARGE SCALE GENOMIC DNA]</scope>
    <source>
        <strain evidence="16 17">Tbo3840</strain>
    </source>
</reference>
<evidence type="ECO:0000256" key="2">
    <source>
        <dbReference type="ARBA" id="ARBA00004496"/>
    </source>
</evidence>
<evidence type="ECO:0000259" key="14">
    <source>
        <dbReference type="Pfam" id="PF00763"/>
    </source>
</evidence>
<gene>
    <name evidence="16" type="ORF">B9Z19DRAFT_1091224</name>
</gene>
<evidence type="ECO:0000313" key="17">
    <source>
        <dbReference type="Proteomes" id="UP000244722"/>
    </source>
</evidence>
<keyword evidence="17" id="KW-1185">Reference proteome</keyword>
<dbReference type="EC" id="1.5.1.15" evidence="12"/>
<dbReference type="Pfam" id="PF00763">
    <property type="entry name" value="THF_DHG_CYH"/>
    <property type="match status" value="1"/>
</dbReference>
<comment type="caution">
    <text evidence="16">The sequence shown here is derived from an EMBL/GenBank/DDBJ whole genome shotgun (WGS) entry which is preliminary data.</text>
</comment>
<evidence type="ECO:0000256" key="10">
    <source>
        <dbReference type="ARBA" id="ARBA00053076"/>
    </source>
</evidence>
<dbReference type="GO" id="GO:0006164">
    <property type="term" value="P:purine nucleotide biosynthetic process"/>
    <property type="evidence" value="ECO:0007669"/>
    <property type="project" value="UniProtKB-KW"/>
</dbReference>
<dbReference type="InterPro" id="IPR036291">
    <property type="entry name" value="NAD(P)-bd_dom_sf"/>
</dbReference>
<name>A0A2T6ZI09_TUBBO</name>
<dbReference type="InterPro" id="IPR020630">
    <property type="entry name" value="THF_DH/CycHdrlase_cat_dom"/>
</dbReference>
<evidence type="ECO:0000259" key="15">
    <source>
        <dbReference type="Pfam" id="PF02882"/>
    </source>
</evidence>
<keyword evidence="8" id="KW-0520">NAD</keyword>
<proteinExistence type="inferred from homology"/>
<evidence type="ECO:0000256" key="5">
    <source>
        <dbReference type="ARBA" id="ARBA00022563"/>
    </source>
</evidence>
<evidence type="ECO:0000256" key="12">
    <source>
        <dbReference type="ARBA" id="ARBA00066980"/>
    </source>
</evidence>
<comment type="subcellular location">
    <subcellularLocation>
        <location evidence="2">Cytoplasm</location>
    </subcellularLocation>
    <subcellularLocation>
        <location evidence="1">Nucleus</location>
    </subcellularLocation>
</comment>
<evidence type="ECO:0000313" key="16">
    <source>
        <dbReference type="EMBL" id="PUU75054.1"/>
    </source>
</evidence>